<dbReference type="PANTHER" id="PTHR11384">
    <property type="entry name" value="ATP-BINDING CASSETTE, SUB-FAMILY D MEMBER"/>
    <property type="match status" value="1"/>
</dbReference>
<dbReference type="CDD" id="cd03223">
    <property type="entry name" value="ABCD_peroxisomal_ALDP"/>
    <property type="match status" value="1"/>
</dbReference>
<keyword evidence="3 6" id="KW-0812">Transmembrane</keyword>
<dbReference type="GO" id="GO:0005324">
    <property type="term" value="F:long-chain fatty acid transmembrane transporter activity"/>
    <property type="evidence" value="ECO:0007669"/>
    <property type="project" value="TreeGrafter"/>
</dbReference>
<dbReference type="GO" id="GO:0006635">
    <property type="term" value="P:fatty acid beta-oxidation"/>
    <property type="evidence" value="ECO:0007669"/>
    <property type="project" value="TreeGrafter"/>
</dbReference>
<dbReference type="GO" id="GO:0005524">
    <property type="term" value="F:ATP binding"/>
    <property type="evidence" value="ECO:0007669"/>
    <property type="project" value="InterPro"/>
</dbReference>
<dbReference type="EMBL" id="GIBP01001208">
    <property type="protein sequence ID" value="NDV30177.1"/>
    <property type="molecule type" value="Transcribed_RNA"/>
</dbReference>
<evidence type="ECO:0000256" key="5">
    <source>
        <dbReference type="ARBA" id="ARBA00023136"/>
    </source>
</evidence>
<evidence type="ECO:0008006" key="10">
    <source>
        <dbReference type="Google" id="ProtNLM"/>
    </source>
</evidence>
<dbReference type="PANTHER" id="PTHR11384:SF67">
    <property type="entry name" value="ATP-BINDING CASSETTE SUB-FAMILY D MEMBER 1"/>
    <property type="match status" value="1"/>
</dbReference>
<dbReference type="GO" id="GO:0015910">
    <property type="term" value="P:long-chain fatty acid import into peroxisome"/>
    <property type="evidence" value="ECO:0007669"/>
    <property type="project" value="TreeGrafter"/>
</dbReference>
<dbReference type="GO" id="GO:0042760">
    <property type="term" value="P:very long-chain fatty acid catabolic process"/>
    <property type="evidence" value="ECO:0007669"/>
    <property type="project" value="TreeGrafter"/>
</dbReference>
<keyword evidence="4 6" id="KW-1133">Transmembrane helix</keyword>
<evidence type="ECO:0000259" key="7">
    <source>
        <dbReference type="PROSITE" id="PS50893"/>
    </source>
</evidence>
<evidence type="ECO:0000259" key="8">
    <source>
        <dbReference type="PROSITE" id="PS50929"/>
    </source>
</evidence>
<evidence type="ECO:0000256" key="1">
    <source>
        <dbReference type="ARBA" id="ARBA00008575"/>
    </source>
</evidence>
<dbReference type="InterPro" id="IPR011527">
    <property type="entry name" value="ABC1_TM_dom"/>
</dbReference>
<dbReference type="GO" id="GO:0016887">
    <property type="term" value="F:ATP hydrolysis activity"/>
    <property type="evidence" value="ECO:0007669"/>
    <property type="project" value="InterPro"/>
</dbReference>
<dbReference type="PROSITE" id="PS50929">
    <property type="entry name" value="ABC_TM1F"/>
    <property type="match status" value="1"/>
</dbReference>
<dbReference type="PROSITE" id="PS00211">
    <property type="entry name" value="ABC_TRANSPORTER_1"/>
    <property type="match status" value="1"/>
</dbReference>
<dbReference type="Gene3D" id="1.20.1560.10">
    <property type="entry name" value="ABC transporter type 1, transmembrane domain"/>
    <property type="match status" value="1"/>
</dbReference>
<dbReference type="InterPro" id="IPR003439">
    <property type="entry name" value="ABC_transporter-like_ATP-bd"/>
</dbReference>
<dbReference type="GO" id="GO:0007031">
    <property type="term" value="P:peroxisome organization"/>
    <property type="evidence" value="ECO:0007669"/>
    <property type="project" value="TreeGrafter"/>
</dbReference>
<evidence type="ECO:0000256" key="4">
    <source>
        <dbReference type="ARBA" id="ARBA00022989"/>
    </source>
</evidence>
<keyword evidence="5 6" id="KW-0472">Membrane</keyword>
<feature type="domain" description="ABC transporter" evidence="7">
    <location>
        <begin position="415"/>
        <end position="626"/>
    </location>
</feature>
<sequence>MLKAKLQSNKRTLVLAALAVVGWYHRRSTLLKEQKKSLGRGRDAGAARKEGAIDALFLERLTYVLKTAMPNLWCRETGFALLLATVLLLRTFMTLYINDVIGLFVHHLTSRDSKGCFSIIFQFLLVGVPLSALNASLRFFTGSLSNFVREKLTFKVHELYMQNMNYYRANKIGNKLDATDQLIAEDIQKFSTTLCDVYSNMLKPVVDFVIFSIQLARWLKLRGPLSMYFWFSFASWICSLVVPSFGRLAIQSQELEGDFRALHSRLISNSEMIAFNGGETPEKNLIEKSFAKISAQASSSRWQQLTYNVVSGYLNKYCASTVGMIVVVLPIFFNERSYRSYDAAQIAAFYVETTGIMQGQAEAVLRLFELQKTIGKLGGLTLRVWNLIRALKHPEALKLDVEPDNPPQFVPSEDLSFRNVSIRAPTGELLMKALDLEVPAGTRIIITGENGLGKSSLFRVLRGLWPMSAGTIYSPPRDSLKSFYFLSQDNFVPIGSLREIIIYPLLKSDASDESLWEVLKWSNLADLVINDTKPTMDTILDWDIHLSPGQKQRMAFARLLFHRPRYAILDDCTNGVHPLVEIDLYNKCKELGITVLTISHKNELKKLHDFELNLQKDGEVPVWQLIKLEQS</sequence>
<dbReference type="Gene3D" id="3.40.50.300">
    <property type="entry name" value="P-loop containing nucleotide triphosphate hydrolases"/>
    <property type="match status" value="1"/>
</dbReference>
<dbReference type="InterPro" id="IPR036640">
    <property type="entry name" value="ABC1_TM_sf"/>
</dbReference>
<dbReference type="SUPFAM" id="SSF90123">
    <property type="entry name" value="ABC transporter transmembrane region"/>
    <property type="match status" value="1"/>
</dbReference>
<dbReference type="InterPro" id="IPR017871">
    <property type="entry name" value="ABC_transporter-like_CS"/>
</dbReference>
<dbReference type="GO" id="GO:0005778">
    <property type="term" value="C:peroxisomal membrane"/>
    <property type="evidence" value="ECO:0007669"/>
    <property type="project" value="TreeGrafter"/>
</dbReference>
<feature type="transmembrane region" description="Helical" evidence="6">
    <location>
        <begin position="117"/>
        <end position="137"/>
    </location>
</feature>
<accession>A0A6B2KZV4</accession>
<evidence type="ECO:0000256" key="2">
    <source>
        <dbReference type="ARBA" id="ARBA00022448"/>
    </source>
</evidence>
<protein>
    <recommendedName>
        <fullName evidence="10">ABC transporter domain-containing protein</fullName>
    </recommendedName>
</protein>
<feature type="domain" description="ABC transmembrane type-1" evidence="8">
    <location>
        <begin position="81"/>
        <end position="292"/>
    </location>
</feature>
<reference evidence="9" key="1">
    <citation type="journal article" date="2020" name="J. Eukaryot. Microbiol.">
        <title>De novo Sequencing, Assembly and Annotation of the Transcriptome for the Free-Living Testate Amoeba Arcella intermedia.</title>
        <authorList>
            <person name="Ribeiro G.M."/>
            <person name="Porfirio-Sousa A.L."/>
            <person name="Maurer-Alcala X.X."/>
            <person name="Katz L.A."/>
            <person name="Lahr D.J.G."/>
        </authorList>
    </citation>
    <scope>NUCLEOTIDE SEQUENCE</scope>
</reference>
<evidence type="ECO:0000256" key="3">
    <source>
        <dbReference type="ARBA" id="ARBA00022692"/>
    </source>
</evidence>
<evidence type="ECO:0000256" key="6">
    <source>
        <dbReference type="SAM" id="Phobius"/>
    </source>
</evidence>
<dbReference type="GO" id="GO:0140359">
    <property type="term" value="F:ABC-type transporter activity"/>
    <property type="evidence" value="ECO:0007669"/>
    <property type="project" value="InterPro"/>
</dbReference>
<dbReference type="InterPro" id="IPR027417">
    <property type="entry name" value="P-loop_NTPase"/>
</dbReference>
<name>A0A6B2KZV4_9EUKA</name>
<comment type="similarity">
    <text evidence="1">Belongs to the ABC transporter superfamily. ABCD family. Peroxisomal fatty acyl CoA transporter (TC 3.A.1.203) subfamily.</text>
</comment>
<dbReference type="AlphaFoldDB" id="A0A6B2KZV4"/>
<dbReference type="PROSITE" id="PS50893">
    <property type="entry name" value="ABC_TRANSPORTER_2"/>
    <property type="match status" value="1"/>
</dbReference>
<dbReference type="Pfam" id="PF06472">
    <property type="entry name" value="ABC_membrane_2"/>
    <property type="match status" value="1"/>
</dbReference>
<dbReference type="Pfam" id="PF00005">
    <property type="entry name" value="ABC_tran"/>
    <property type="match status" value="1"/>
</dbReference>
<dbReference type="InterPro" id="IPR050835">
    <property type="entry name" value="ABC_transporter_sub-D"/>
</dbReference>
<feature type="transmembrane region" description="Helical" evidence="6">
    <location>
        <begin position="79"/>
        <end position="105"/>
    </location>
</feature>
<dbReference type="SUPFAM" id="SSF52540">
    <property type="entry name" value="P-loop containing nucleoside triphosphate hydrolases"/>
    <property type="match status" value="1"/>
</dbReference>
<evidence type="ECO:0000313" key="9">
    <source>
        <dbReference type="EMBL" id="NDV30177.1"/>
    </source>
</evidence>
<organism evidence="9">
    <name type="scientific">Arcella intermedia</name>
    <dbReference type="NCBI Taxonomy" id="1963864"/>
    <lineage>
        <taxon>Eukaryota</taxon>
        <taxon>Amoebozoa</taxon>
        <taxon>Tubulinea</taxon>
        <taxon>Elardia</taxon>
        <taxon>Arcellinida</taxon>
        <taxon>Sphaerothecina</taxon>
        <taxon>Arcellidae</taxon>
        <taxon>Arcella</taxon>
    </lineage>
</organism>
<proteinExistence type="inferred from homology"/>
<feature type="transmembrane region" description="Helical" evidence="6">
    <location>
        <begin position="227"/>
        <end position="250"/>
    </location>
</feature>
<keyword evidence="2" id="KW-0813">Transport</keyword>